<name>A0A8X6UVN2_TRICX</name>
<evidence type="ECO:0000313" key="3">
    <source>
        <dbReference type="Proteomes" id="UP000887159"/>
    </source>
</evidence>
<keyword evidence="3" id="KW-1185">Reference proteome</keyword>
<dbReference type="Proteomes" id="UP000887159">
    <property type="component" value="Unassembled WGS sequence"/>
</dbReference>
<accession>A0A8X6UVN2</accession>
<feature type="region of interest" description="Disordered" evidence="1">
    <location>
        <begin position="33"/>
        <end position="56"/>
    </location>
</feature>
<gene>
    <name evidence="2" type="primary">X975_20927</name>
    <name evidence="2" type="ORF">TNCV_3087301</name>
</gene>
<comment type="caution">
    <text evidence="2">The sequence shown here is derived from an EMBL/GenBank/DDBJ whole genome shotgun (WGS) entry which is preliminary data.</text>
</comment>
<sequence length="104" mass="11866">MKAGWSARLVGRQIDHSDCVVWRCWDQWIREMSSPRRPGSRRPRQTIRGEGRHIVKNARVQPTTSSAAIQVQCAAIDAHQSVPPFGVMPFTRKLDCRGMDPDRL</sequence>
<proteinExistence type="predicted"/>
<organism evidence="2 3">
    <name type="scientific">Trichonephila clavipes</name>
    <name type="common">Golden silk orbweaver</name>
    <name type="synonym">Nephila clavipes</name>
    <dbReference type="NCBI Taxonomy" id="2585209"/>
    <lineage>
        <taxon>Eukaryota</taxon>
        <taxon>Metazoa</taxon>
        <taxon>Ecdysozoa</taxon>
        <taxon>Arthropoda</taxon>
        <taxon>Chelicerata</taxon>
        <taxon>Arachnida</taxon>
        <taxon>Araneae</taxon>
        <taxon>Araneomorphae</taxon>
        <taxon>Entelegynae</taxon>
        <taxon>Araneoidea</taxon>
        <taxon>Nephilidae</taxon>
        <taxon>Trichonephila</taxon>
    </lineage>
</organism>
<dbReference type="EMBL" id="BMAU01021178">
    <property type="protein sequence ID" value="GFX94501.1"/>
    <property type="molecule type" value="Genomic_DNA"/>
</dbReference>
<evidence type="ECO:0000313" key="2">
    <source>
        <dbReference type="EMBL" id="GFX94501.1"/>
    </source>
</evidence>
<dbReference type="AlphaFoldDB" id="A0A8X6UVN2"/>
<protein>
    <submittedName>
        <fullName evidence="2">Transposable element Tcb2 transposase</fullName>
    </submittedName>
</protein>
<evidence type="ECO:0000256" key="1">
    <source>
        <dbReference type="SAM" id="MobiDB-lite"/>
    </source>
</evidence>
<reference evidence="2" key="1">
    <citation type="submission" date="2020-08" db="EMBL/GenBank/DDBJ databases">
        <title>Multicomponent nature underlies the extraordinary mechanical properties of spider dragline silk.</title>
        <authorList>
            <person name="Kono N."/>
            <person name="Nakamura H."/>
            <person name="Mori M."/>
            <person name="Yoshida Y."/>
            <person name="Ohtoshi R."/>
            <person name="Malay A.D."/>
            <person name="Moran D.A.P."/>
            <person name="Tomita M."/>
            <person name="Numata K."/>
            <person name="Arakawa K."/>
        </authorList>
    </citation>
    <scope>NUCLEOTIDE SEQUENCE</scope>
</reference>